<dbReference type="PRINTS" id="PR00990">
    <property type="entry name" value="RIBOKINASE"/>
</dbReference>
<gene>
    <name evidence="7" type="ORF">AXK12_05190</name>
</gene>
<feature type="region of interest" description="Disordered" evidence="5">
    <location>
        <begin position="209"/>
        <end position="230"/>
    </location>
</feature>
<dbReference type="CDD" id="cd01168">
    <property type="entry name" value="adenosine_kinase"/>
    <property type="match status" value="1"/>
</dbReference>
<dbReference type="InterPro" id="IPR011611">
    <property type="entry name" value="PfkB_dom"/>
</dbReference>
<dbReference type="EMBL" id="LSZP01000042">
    <property type="protein sequence ID" value="KXU35407.1"/>
    <property type="molecule type" value="Genomic_DNA"/>
</dbReference>
<dbReference type="InterPro" id="IPR002173">
    <property type="entry name" value="Carboh/pur_kinase_PfkB_CS"/>
</dbReference>
<evidence type="ECO:0000313" key="8">
    <source>
        <dbReference type="Proteomes" id="UP000071392"/>
    </source>
</evidence>
<evidence type="ECO:0000256" key="3">
    <source>
        <dbReference type="ARBA" id="ARBA00022777"/>
    </source>
</evidence>
<dbReference type="STRING" id="1548208.AXK12_05190"/>
<dbReference type="AlphaFoldDB" id="A0A139SLI3"/>
<comment type="similarity">
    <text evidence="1 4">Belongs to the carbohydrate kinase PfkB family.</text>
</comment>
<evidence type="ECO:0000313" key="7">
    <source>
        <dbReference type="EMBL" id="KXU35407.1"/>
    </source>
</evidence>
<evidence type="ECO:0000259" key="6">
    <source>
        <dbReference type="Pfam" id="PF00294"/>
    </source>
</evidence>
<sequence>MDLLAHVDDSFLREHVSGEKGGMVLVEDADIAELVAKLPSLATVPGGAAANTTLAAARLGLSTAFLGKVGSDDTAAQYLANFREHGADTARFKQHPALPNARCLSLVTSDGQRTMRTHLGAAMTLAPEEISPSDFAGVRHAHIEGYLLFNPALADAILSAARAAGCTLSLDLGSFEVVSVARKWIFRQLEAGIDIVFANEDEARALFADNPEQTQKGSPDEGSALAASESTPDKQAEALARFGGIAAVKIGAEGAWLAQGDSLHRIAPAPVSQVIDTTGAGDAWAGGFLYAHLRGAPLPSAGALGSLLGAETVQCLGAAIPADRWPEIRAKATELLTQHSA</sequence>
<reference evidence="7 8" key="1">
    <citation type="submission" date="2016-02" db="EMBL/GenBank/DDBJ databases">
        <authorList>
            <person name="Wen L."/>
            <person name="He K."/>
            <person name="Yang H."/>
        </authorList>
    </citation>
    <scope>NUCLEOTIDE SEQUENCE [LARGE SCALE GENOMIC DNA]</scope>
    <source>
        <strain evidence="7 8">CV41</strain>
    </source>
</reference>
<dbReference type="InterPro" id="IPR002139">
    <property type="entry name" value="Ribo/fructo_kinase"/>
</dbReference>
<protein>
    <submittedName>
        <fullName evidence="7">Ribokinase</fullName>
    </submittedName>
</protein>
<keyword evidence="2 4" id="KW-0808">Transferase</keyword>
<evidence type="ECO:0000256" key="4">
    <source>
        <dbReference type="RuleBase" id="RU003704"/>
    </source>
</evidence>
<dbReference type="PANTHER" id="PTHR43320:SF1">
    <property type="entry name" value="OS01G0105900 PROTEIN"/>
    <property type="match status" value="1"/>
</dbReference>
<dbReference type="InterPro" id="IPR052700">
    <property type="entry name" value="Carb_kinase_PfkB-like"/>
</dbReference>
<dbReference type="SUPFAM" id="SSF53613">
    <property type="entry name" value="Ribokinase-like"/>
    <property type="match status" value="1"/>
</dbReference>
<feature type="domain" description="Carbohydrate kinase PfkB" evidence="6">
    <location>
        <begin position="32"/>
        <end position="322"/>
    </location>
</feature>
<keyword evidence="3 4" id="KW-0418">Kinase</keyword>
<dbReference type="PROSITE" id="PS00584">
    <property type="entry name" value="PFKB_KINASES_2"/>
    <property type="match status" value="1"/>
</dbReference>
<dbReference type="GO" id="GO:0016301">
    <property type="term" value="F:kinase activity"/>
    <property type="evidence" value="ECO:0007669"/>
    <property type="project" value="UniProtKB-KW"/>
</dbReference>
<proteinExistence type="inferred from homology"/>
<organism evidence="7 8">
    <name type="scientific">Cephaloticoccus capnophilus</name>
    <dbReference type="NCBI Taxonomy" id="1548208"/>
    <lineage>
        <taxon>Bacteria</taxon>
        <taxon>Pseudomonadati</taxon>
        <taxon>Verrucomicrobiota</taxon>
        <taxon>Opitutia</taxon>
        <taxon>Opitutales</taxon>
        <taxon>Opitutaceae</taxon>
        <taxon>Cephaloticoccus</taxon>
    </lineage>
</organism>
<dbReference type="InterPro" id="IPR029056">
    <property type="entry name" value="Ribokinase-like"/>
</dbReference>
<comment type="caution">
    <text evidence="7">The sequence shown here is derived from an EMBL/GenBank/DDBJ whole genome shotgun (WGS) entry which is preliminary data.</text>
</comment>
<dbReference type="Proteomes" id="UP000071392">
    <property type="component" value="Unassembled WGS sequence"/>
</dbReference>
<accession>A0A139SLI3</accession>
<name>A0A139SLI3_9BACT</name>
<dbReference type="Gene3D" id="3.40.1190.20">
    <property type="match status" value="1"/>
</dbReference>
<dbReference type="PANTHER" id="PTHR43320">
    <property type="entry name" value="SUGAR KINASE"/>
    <property type="match status" value="1"/>
</dbReference>
<evidence type="ECO:0000256" key="1">
    <source>
        <dbReference type="ARBA" id="ARBA00010688"/>
    </source>
</evidence>
<evidence type="ECO:0000256" key="2">
    <source>
        <dbReference type="ARBA" id="ARBA00022679"/>
    </source>
</evidence>
<dbReference type="Pfam" id="PF00294">
    <property type="entry name" value="PfkB"/>
    <property type="match status" value="1"/>
</dbReference>
<keyword evidence="8" id="KW-1185">Reference proteome</keyword>
<evidence type="ECO:0000256" key="5">
    <source>
        <dbReference type="SAM" id="MobiDB-lite"/>
    </source>
</evidence>